<dbReference type="EMBL" id="CP029346">
    <property type="protein sequence ID" value="AWL09070.1"/>
    <property type="molecule type" value="Genomic_DNA"/>
</dbReference>
<dbReference type="OrthoDB" id="943693at2"/>
<accession>A0A2S2DVH8</accession>
<gene>
    <name evidence="1" type="ORF">HME7025_01207</name>
</gene>
<protein>
    <submittedName>
        <fullName evidence="1">Uncharacterized protein</fullName>
    </submittedName>
</protein>
<organism evidence="1 2">
    <name type="scientific">Aquirufa nivalisilvae</name>
    <dbReference type="NCBI Taxonomy" id="2516557"/>
    <lineage>
        <taxon>Bacteria</taxon>
        <taxon>Pseudomonadati</taxon>
        <taxon>Bacteroidota</taxon>
        <taxon>Cytophagia</taxon>
        <taxon>Cytophagales</taxon>
        <taxon>Flectobacillaceae</taxon>
        <taxon>Aquirufa</taxon>
    </lineage>
</organism>
<reference evidence="2" key="1">
    <citation type="submission" date="2018-05" db="EMBL/GenBank/DDBJ databases">
        <title>Pseudarcicella sp. HME7025 Genome sequencing and assembly.</title>
        <authorList>
            <person name="Kim H."/>
            <person name="Kang H."/>
            <person name="Joh K."/>
        </authorList>
    </citation>
    <scope>NUCLEOTIDE SEQUENCE [LARGE SCALE GENOMIC DNA]</scope>
    <source>
        <strain evidence="2">HME7025</strain>
    </source>
</reference>
<name>A0A2S2DVH8_9BACT</name>
<evidence type="ECO:0000313" key="2">
    <source>
        <dbReference type="Proteomes" id="UP000245468"/>
    </source>
</evidence>
<proteinExistence type="predicted"/>
<dbReference type="KEGG" id="psez:HME7025_01207"/>
<evidence type="ECO:0000313" key="1">
    <source>
        <dbReference type="EMBL" id="AWL09070.1"/>
    </source>
</evidence>
<keyword evidence="2" id="KW-1185">Reference proteome</keyword>
<dbReference type="AlphaFoldDB" id="A0A2S2DVH8"/>
<sequence>MTEDILLKLQLSLGAISNGMMVYPINFYDDVSSFFKEIELTVEIVKDSSPNTLYLPELSLYVQCISLADYQVMKRNTDTLTWQKQYVEQTAGSKEWIRIWEDIWYNHSEWIKKYFQYRKLGYKSIFARDLRVVPIAKDIANTFLETEHLLGKVQAKSFYGLVVPLHRQFRNISSEYYLGEQKLVGVAAFAKPMLMKEKGFEGKRSGELIRFCSILGTRIVGGLSKMIQYYQQEEKVDNIMTYIDLEWNRGEGYQSIGFQEVQLTKPILYNINDQGDRVICRSWDEATVCTAGNKKLRIYFPEN</sequence>
<dbReference type="Proteomes" id="UP000245468">
    <property type="component" value="Chromosome"/>
</dbReference>
<dbReference type="RefSeq" id="WP_109322776.1">
    <property type="nucleotide sequence ID" value="NZ_CP029346.1"/>
</dbReference>